<keyword evidence="2 6" id="KW-0805">Transcription regulation</keyword>
<dbReference type="GO" id="GO:0016987">
    <property type="term" value="F:sigma factor activity"/>
    <property type="evidence" value="ECO:0007669"/>
    <property type="project" value="UniProtKB-KW"/>
</dbReference>
<evidence type="ECO:0000313" key="10">
    <source>
        <dbReference type="Proteomes" id="UP001209318"/>
    </source>
</evidence>
<evidence type="ECO:0000256" key="5">
    <source>
        <dbReference type="ARBA" id="ARBA00023163"/>
    </source>
</evidence>
<dbReference type="Pfam" id="PF04542">
    <property type="entry name" value="Sigma70_r2"/>
    <property type="match status" value="1"/>
</dbReference>
<feature type="domain" description="RNA polymerase sigma-70 region 2" evidence="7">
    <location>
        <begin position="18"/>
        <end position="82"/>
    </location>
</feature>
<dbReference type="InterPro" id="IPR013325">
    <property type="entry name" value="RNA_pol_sigma_r2"/>
</dbReference>
<keyword evidence="5 6" id="KW-0804">Transcription</keyword>
<dbReference type="InterPro" id="IPR013249">
    <property type="entry name" value="RNA_pol_sigma70_r4_t2"/>
</dbReference>
<dbReference type="EMBL" id="JAOUSF010000004">
    <property type="protein sequence ID" value="MCU9614345.1"/>
    <property type="molecule type" value="Genomic_DNA"/>
</dbReference>
<dbReference type="Proteomes" id="UP001209318">
    <property type="component" value="Unassembled WGS sequence"/>
</dbReference>
<dbReference type="GO" id="GO:0003677">
    <property type="term" value="F:DNA binding"/>
    <property type="evidence" value="ECO:0007669"/>
    <property type="project" value="UniProtKB-KW"/>
</dbReference>
<dbReference type="PANTHER" id="PTHR43133">
    <property type="entry name" value="RNA POLYMERASE ECF-TYPE SIGMA FACTO"/>
    <property type="match status" value="1"/>
</dbReference>
<dbReference type="NCBIfam" id="NF006930">
    <property type="entry name" value="PRK09415.1"/>
    <property type="match status" value="1"/>
</dbReference>
<dbReference type="NCBIfam" id="TIGR02937">
    <property type="entry name" value="sigma70-ECF"/>
    <property type="match status" value="1"/>
</dbReference>
<evidence type="ECO:0000256" key="2">
    <source>
        <dbReference type="ARBA" id="ARBA00023015"/>
    </source>
</evidence>
<protein>
    <recommendedName>
        <fullName evidence="6">RNA polymerase sigma factor</fullName>
    </recommendedName>
</protein>
<dbReference type="Gene3D" id="1.10.1740.10">
    <property type="match status" value="1"/>
</dbReference>
<keyword evidence="4 6" id="KW-0238">DNA-binding</keyword>
<evidence type="ECO:0000259" key="8">
    <source>
        <dbReference type="Pfam" id="PF08281"/>
    </source>
</evidence>
<dbReference type="InterPro" id="IPR039425">
    <property type="entry name" value="RNA_pol_sigma-70-like"/>
</dbReference>
<dbReference type="SUPFAM" id="SSF88946">
    <property type="entry name" value="Sigma2 domain of RNA polymerase sigma factors"/>
    <property type="match status" value="1"/>
</dbReference>
<accession>A0AAE3ITJ1</accession>
<dbReference type="GO" id="GO:0006352">
    <property type="term" value="P:DNA-templated transcription initiation"/>
    <property type="evidence" value="ECO:0007669"/>
    <property type="project" value="InterPro"/>
</dbReference>
<evidence type="ECO:0000256" key="3">
    <source>
        <dbReference type="ARBA" id="ARBA00023082"/>
    </source>
</evidence>
<dbReference type="InterPro" id="IPR036388">
    <property type="entry name" value="WH-like_DNA-bd_sf"/>
</dbReference>
<dbReference type="PROSITE" id="PS01063">
    <property type="entry name" value="SIGMA70_ECF"/>
    <property type="match status" value="1"/>
</dbReference>
<sequence length="181" mass="21483">MLKSDLQIKEKEIIFEQLMKEYGEPLARLAFTYVKDRGRAEDIVQDVFIKVFHKLHEFRGDSSIQTWLYRITVNRCHDELRSWAFRKIYVSNQGLELERTSTDQTPELKLIKKQENQQLGQALLRLPIKFREVIILFYYQDMSIETIAEVLNISASTVKTRLFRARKKLSKIIPELEMEGE</sequence>
<dbReference type="InterPro" id="IPR000838">
    <property type="entry name" value="RNA_pol_sigma70_ECF_CS"/>
</dbReference>
<evidence type="ECO:0000256" key="4">
    <source>
        <dbReference type="ARBA" id="ARBA00023125"/>
    </source>
</evidence>
<gene>
    <name evidence="9" type="ORF">OEV98_12435</name>
</gene>
<organism evidence="9 10">
    <name type="scientific">Perspicuibacillus lycopersici</name>
    <dbReference type="NCBI Taxonomy" id="1325689"/>
    <lineage>
        <taxon>Bacteria</taxon>
        <taxon>Bacillati</taxon>
        <taxon>Bacillota</taxon>
        <taxon>Bacilli</taxon>
        <taxon>Bacillales</taxon>
        <taxon>Bacillaceae</taxon>
        <taxon>Perspicuibacillus</taxon>
    </lineage>
</organism>
<evidence type="ECO:0000256" key="6">
    <source>
        <dbReference type="RuleBase" id="RU000716"/>
    </source>
</evidence>
<comment type="similarity">
    <text evidence="1 6">Belongs to the sigma-70 factor family. ECF subfamily.</text>
</comment>
<dbReference type="GO" id="GO:0006950">
    <property type="term" value="P:response to stress"/>
    <property type="evidence" value="ECO:0007669"/>
    <property type="project" value="UniProtKB-ARBA"/>
</dbReference>
<name>A0AAE3ITJ1_9BACI</name>
<dbReference type="Gene3D" id="1.10.10.10">
    <property type="entry name" value="Winged helix-like DNA-binding domain superfamily/Winged helix DNA-binding domain"/>
    <property type="match status" value="1"/>
</dbReference>
<dbReference type="RefSeq" id="WP_263073623.1">
    <property type="nucleotide sequence ID" value="NZ_JAOUSF010000004.1"/>
</dbReference>
<evidence type="ECO:0000256" key="1">
    <source>
        <dbReference type="ARBA" id="ARBA00010641"/>
    </source>
</evidence>
<keyword evidence="10" id="KW-1185">Reference proteome</keyword>
<keyword evidence="3 6" id="KW-0731">Sigma factor</keyword>
<dbReference type="PANTHER" id="PTHR43133:SF60">
    <property type="entry name" value="RNA POLYMERASE SIGMA FACTOR SIGV"/>
    <property type="match status" value="1"/>
</dbReference>
<feature type="domain" description="RNA polymerase sigma factor 70 region 4 type 2" evidence="8">
    <location>
        <begin position="117"/>
        <end position="169"/>
    </location>
</feature>
<dbReference type="AlphaFoldDB" id="A0AAE3ITJ1"/>
<dbReference type="CDD" id="cd06171">
    <property type="entry name" value="Sigma70_r4"/>
    <property type="match status" value="1"/>
</dbReference>
<proteinExistence type="inferred from homology"/>
<reference evidence="9" key="1">
    <citation type="submission" date="2022-10" db="EMBL/GenBank/DDBJ databases">
        <title>Description of Fervidibacillus gen. nov. in the family Fervidibacillaceae fam. nov. with two species, Fervidibacillus albus sp. nov., and Fervidibacillus halotolerans sp. nov., isolated from tidal flat sediments.</title>
        <authorList>
            <person name="Kwon K.K."/>
            <person name="Yang S.-H."/>
        </authorList>
    </citation>
    <scope>NUCLEOTIDE SEQUENCE</scope>
    <source>
        <strain evidence="9">JCM 19140</strain>
    </source>
</reference>
<evidence type="ECO:0000313" key="9">
    <source>
        <dbReference type="EMBL" id="MCU9614345.1"/>
    </source>
</evidence>
<dbReference type="SUPFAM" id="SSF88659">
    <property type="entry name" value="Sigma3 and sigma4 domains of RNA polymerase sigma factors"/>
    <property type="match status" value="1"/>
</dbReference>
<dbReference type="InterPro" id="IPR013324">
    <property type="entry name" value="RNA_pol_sigma_r3/r4-like"/>
</dbReference>
<evidence type="ECO:0000259" key="7">
    <source>
        <dbReference type="Pfam" id="PF04542"/>
    </source>
</evidence>
<comment type="caution">
    <text evidence="9">The sequence shown here is derived from an EMBL/GenBank/DDBJ whole genome shotgun (WGS) entry which is preliminary data.</text>
</comment>
<dbReference type="InterPro" id="IPR014284">
    <property type="entry name" value="RNA_pol_sigma-70_dom"/>
</dbReference>
<dbReference type="Pfam" id="PF08281">
    <property type="entry name" value="Sigma70_r4_2"/>
    <property type="match status" value="1"/>
</dbReference>
<dbReference type="InterPro" id="IPR007627">
    <property type="entry name" value="RNA_pol_sigma70_r2"/>
</dbReference>